<dbReference type="Pfam" id="PF23011">
    <property type="entry name" value="PHD-1st_NSD"/>
    <property type="match status" value="1"/>
</dbReference>
<dbReference type="Gene3D" id="3.30.40.10">
    <property type="entry name" value="Zinc/RING finger domain, C3HC4 (zinc finger)"/>
    <property type="match status" value="2"/>
</dbReference>
<dbReference type="GO" id="GO:0003714">
    <property type="term" value="F:transcription corepressor activity"/>
    <property type="evidence" value="ECO:0007669"/>
    <property type="project" value="InterPro"/>
</dbReference>
<dbReference type="InterPro" id="IPR014002">
    <property type="entry name" value="Agenet_dom_plant"/>
</dbReference>
<evidence type="ECO:0000313" key="10">
    <source>
        <dbReference type="EMBL" id="KAK9940808.1"/>
    </source>
</evidence>
<keyword evidence="3 6" id="KW-0863">Zinc-finger</keyword>
<dbReference type="GO" id="GO:0006357">
    <property type="term" value="P:regulation of transcription by RNA polymerase II"/>
    <property type="evidence" value="ECO:0007669"/>
    <property type="project" value="TreeGrafter"/>
</dbReference>
<dbReference type="CDD" id="cd04301">
    <property type="entry name" value="NAT_SF"/>
    <property type="match status" value="1"/>
</dbReference>
<dbReference type="EMBL" id="JBEDUW010000003">
    <property type="protein sequence ID" value="KAK9940808.1"/>
    <property type="molecule type" value="Genomic_DNA"/>
</dbReference>
<dbReference type="AlphaFoldDB" id="A0AAW1XVR5"/>
<dbReference type="InterPro" id="IPR016181">
    <property type="entry name" value="Acyl_CoA_acyltransferase"/>
</dbReference>
<dbReference type="InterPro" id="IPR054292">
    <property type="entry name" value="DUF7028"/>
</dbReference>
<sequence length="1221" mass="137511">MAVAMALDEPGRRQIKRNSSLRQNQRKLHVGAKVEVRSEEEGFQGSWHPGTVTACTKGFREVEYDHILCDDESGNLVDTVSVSPILDGIGSVTEEQSNLRGSIRPKPPKIEVGAWGLPYGLCVDVYHQDAWWEGVVFDHEDGSEKRRIFFPDLGDEITTGINTLRITQDWDEVTDNWQRRGTWIFLELIEQYEQERYIAVSVKQVWYDVRLKEGFEKVREWTSPMSHLWEELVLEVIDDNLSITADELFRMFEVSGCLSPEFQVELESAQCVLDAKSCPVDSLAIVPVGNPLDSNSLVDHEDITKNLSDCSAGITDEWHENGDLSYIDQLISVTGDEQPDMNIFEDSNLSLPEKEVSMLHQVLSAIPSNLNGNSCAKSDISSNRICVSKSKGRNTVNWLPVELHKESCPDAVDRYVDLGKGRLPSKELQTAIRKHLLYLGWKVDYMKDKDKTRYRYLSPDGEPEYSLIKVCSNFKKSLKDSQFSISQGAHQGLHGSPGLPFVMEQPQEIQHPNYCPQQAVSPCSKLLKSEVFIYTPEYCPQAVVSYVDSPMRGPRSLQVKAMRFKAKKHLSAVGWKFFFSKIKSSNSLRFKSPKGNVYNSLLNACKVCMDEDNSDKRPAEHRFVIEEDEGQLIKNKVCSAAGRKRKRKRICSLLNRAPHLLHGCLKNQRANPPKLKRKKAPASSSVTQPTRVLRSSKRVQEVVTPTSTHQNPRTVLSWLIDNNVVLPREKVHYCSIKGSPPMAEGKISREGIKCSCCQKVFTLGCFETHAGFNETHAGCSNHRPASNIFLVDGRSLLDCQLQIIHERRKRTCRTEPRHRMKGNRVRGENDYICTVCHYGGDLILCDHCPSSFHKSCLGLKDVPDGDWFCPSCRCGICGQRKLKEDKEHIIHSDILTCGQCEHNYHTGCLRKGGVDTSGSDPKGNWFCSKNCKKISLGLCKLLGKQIPVGVGNLTWSLVKPLKSDSDDATEPGNDAITESFSRLSIALGVMHECFEPVKEPLTRRDLAEDIIFSRGSDLNRLNFQGFYTVLLERNDELITVATVRIYGEKVAEVPLVATRFQYRRLGMCRVLMNLLEKMLMDLGVERLVLPAVPSVLNTWTTAFGFSRMTDPERLQFLDYTFLDFQDTIMCQKLLMKIPPAEPSLLRGTLPNVSGSGDNTDLDGSSAVSEVCQPEQTEDSQTVCQGLENAAGSKRRSCVDKSCQEFKQYKRRRISNLAAVVT</sequence>
<dbReference type="Pfam" id="PF05641">
    <property type="entry name" value="Agenet"/>
    <property type="match status" value="1"/>
</dbReference>
<dbReference type="InterPro" id="IPR013083">
    <property type="entry name" value="Znf_RING/FYVE/PHD"/>
</dbReference>
<dbReference type="PROSITE" id="PS51186">
    <property type="entry name" value="GNAT"/>
    <property type="match status" value="1"/>
</dbReference>
<evidence type="ECO:0000256" key="3">
    <source>
        <dbReference type="ARBA" id="ARBA00022771"/>
    </source>
</evidence>
<dbReference type="SMART" id="SM00743">
    <property type="entry name" value="Agenet"/>
    <property type="match status" value="2"/>
</dbReference>
<dbReference type="GO" id="GO:0005634">
    <property type="term" value="C:nucleus"/>
    <property type="evidence" value="ECO:0007669"/>
    <property type="project" value="UniProtKB-SubCell"/>
</dbReference>
<dbReference type="InterPro" id="IPR056511">
    <property type="entry name" value="IDM1_C"/>
</dbReference>
<feature type="domain" description="PHD-type" evidence="8">
    <location>
        <begin position="830"/>
        <end position="875"/>
    </location>
</feature>
<dbReference type="SUPFAM" id="SSF55729">
    <property type="entry name" value="Acyl-CoA N-acyltransferases (Nat)"/>
    <property type="match status" value="1"/>
</dbReference>
<evidence type="ECO:0000256" key="7">
    <source>
        <dbReference type="SAM" id="MobiDB-lite"/>
    </source>
</evidence>
<proteinExistence type="predicted"/>
<dbReference type="SMART" id="SM00249">
    <property type="entry name" value="PHD"/>
    <property type="match status" value="2"/>
</dbReference>
<dbReference type="InterPro" id="IPR042163">
    <property type="entry name" value="PHF12"/>
</dbReference>
<dbReference type="GO" id="GO:0008270">
    <property type="term" value="F:zinc ion binding"/>
    <property type="evidence" value="ECO:0007669"/>
    <property type="project" value="UniProtKB-KW"/>
</dbReference>
<dbReference type="Pfam" id="PF23209">
    <property type="entry name" value="IDM1_C"/>
    <property type="match status" value="1"/>
</dbReference>
<protein>
    <submittedName>
        <fullName evidence="10">Uncharacterized protein</fullName>
    </submittedName>
</protein>
<feature type="domain" description="N-acetyltransferase" evidence="9">
    <location>
        <begin position="974"/>
        <end position="1140"/>
    </location>
</feature>
<comment type="subcellular location">
    <subcellularLocation>
        <location evidence="1">Nucleus</location>
    </subcellularLocation>
</comment>
<dbReference type="PROSITE" id="PS50016">
    <property type="entry name" value="ZF_PHD_2"/>
    <property type="match status" value="1"/>
</dbReference>
<dbReference type="Pfam" id="PF16135">
    <property type="entry name" value="TDBD"/>
    <property type="match status" value="1"/>
</dbReference>
<dbReference type="SUPFAM" id="SSF57903">
    <property type="entry name" value="FYVE/PHD zinc finger"/>
    <property type="match status" value="2"/>
</dbReference>
<dbReference type="CDD" id="cd20405">
    <property type="entry name" value="Tudor_Agenet_AtDUF_rpt1_3"/>
    <property type="match status" value="1"/>
</dbReference>
<dbReference type="PANTHER" id="PTHR46309:SF12">
    <property type="entry name" value="GB|AAC80581.1"/>
    <property type="match status" value="1"/>
</dbReference>
<evidence type="ECO:0000259" key="9">
    <source>
        <dbReference type="PROSITE" id="PS51186"/>
    </source>
</evidence>
<dbReference type="InterPro" id="IPR008395">
    <property type="entry name" value="Agenet-like_dom"/>
</dbReference>
<evidence type="ECO:0000256" key="6">
    <source>
        <dbReference type="PROSITE-ProRule" id="PRU00146"/>
    </source>
</evidence>
<evidence type="ECO:0000259" key="8">
    <source>
        <dbReference type="PROSITE" id="PS50016"/>
    </source>
</evidence>
<gene>
    <name evidence="10" type="ORF">M0R45_017449</name>
</gene>
<evidence type="ECO:0000313" key="11">
    <source>
        <dbReference type="Proteomes" id="UP001457282"/>
    </source>
</evidence>
<dbReference type="Gene3D" id="3.40.630.30">
    <property type="match status" value="1"/>
</dbReference>
<dbReference type="Proteomes" id="UP001457282">
    <property type="component" value="Unassembled WGS sequence"/>
</dbReference>
<keyword evidence="2" id="KW-0479">Metal-binding</keyword>
<evidence type="ECO:0000256" key="4">
    <source>
        <dbReference type="ARBA" id="ARBA00022833"/>
    </source>
</evidence>
<dbReference type="InterPro" id="IPR011011">
    <property type="entry name" value="Znf_FYVE_PHD"/>
</dbReference>
<dbReference type="Pfam" id="PF22970">
    <property type="entry name" value="DUF7028"/>
    <property type="match status" value="2"/>
</dbReference>
<dbReference type="InterPro" id="IPR019787">
    <property type="entry name" value="Znf_PHD-finger"/>
</dbReference>
<keyword evidence="5" id="KW-0539">Nucleus</keyword>
<organism evidence="10 11">
    <name type="scientific">Rubus argutus</name>
    <name type="common">Southern blackberry</name>
    <dbReference type="NCBI Taxonomy" id="59490"/>
    <lineage>
        <taxon>Eukaryota</taxon>
        <taxon>Viridiplantae</taxon>
        <taxon>Streptophyta</taxon>
        <taxon>Embryophyta</taxon>
        <taxon>Tracheophyta</taxon>
        <taxon>Spermatophyta</taxon>
        <taxon>Magnoliopsida</taxon>
        <taxon>eudicotyledons</taxon>
        <taxon>Gunneridae</taxon>
        <taxon>Pentapetalae</taxon>
        <taxon>rosids</taxon>
        <taxon>fabids</taxon>
        <taxon>Rosales</taxon>
        <taxon>Rosaceae</taxon>
        <taxon>Rosoideae</taxon>
        <taxon>Rosoideae incertae sedis</taxon>
        <taxon>Rubus</taxon>
    </lineage>
</organism>
<dbReference type="InterPro" id="IPR001965">
    <property type="entry name" value="Znf_PHD"/>
</dbReference>
<evidence type="ECO:0000256" key="5">
    <source>
        <dbReference type="ARBA" id="ARBA00023242"/>
    </source>
</evidence>
<keyword evidence="4" id="KW-0862">Zinc</keyword>
<reference evidence="10 11" key="1">
    <citation type="journal article" date="2023" name="G3 (Bethesda)">
        <title>A chromosome-length genome assembly and annotation of blackberry (Rubus argutus, cv. 'Hillquist').</title>
        <authorList>
            <person name="Bruna T."/>
            <person name="Aryal R."/>
            <person name="Dudchenko O."/>
            <person name="Sargent D.J."/>
            <person name="Mead D."/>
            <person name="Buti M."/>
            <person name="Cavallini A."/>
            <person name="Hytonen T."/>
            <person name="Andres J."/>
            <person name="Pham M."/>
            <person name="Weisz D."/>
            <person name="Mascagni F."/>
            <person name="Usai G."/>
            <person name="Natali L."/>
            <person name="Bassil N."/>
            <person name="Fernandez G.E."/>
            <person name="Lomsadze A."/>
            <person name="Armour M."/>
            <person name="Olukolu B."/>
            <person name="Poorten T."/>
            <person name="Britton C."/>
            <person name="Davik J."/>
            <person name="Ashrafi H."/>
            <person name="Aiden E.L."/>
            <person name="Borodovsky M."/>
            <person name="Worthington M."/>
        </authorList>
    </citation>
    <scope>NUCLEOTIDE SEQUENCE [LARGE SCALE GENOMIC DNA]</scope>
    <source>
        <strain evidence="10">PI 553951</strain>
    </source>
</reference>
<dbReference type="InterPro" id="IPR032308">
    <property type="entry name" value="TDBD"/>
</dbReference>
<accession>A0AAW1XVR5</accession>
<comment type="caution">
    <text evidence="10">The sequence shown here is derived from an EMBL/GenBank/DDBJ whole genome shotgun (WGS) entry which is preliminary data.</text>
</comment>
<dbReference type="GO" id="GO:0016747">
    <property type="term" value="F:acyltransferase activity, transferring groups other than amino-acyl groups"/>
    <property type="evidence" value="ECO:0007669"/>
    <property type="project" value="InterPro"/>
</dbReference>
<dbReference type="InterPro" id="IPR059153">
    <property type="entry name" value="NSD_PHD-1st"/>
</dbReference>
<dbReference type="PANTHER" id="PTHR46309">
    <property type="entry name" value="PHD FINGER PROTEIN 12"/>
    <property type="match status" value="1"/>
</dbReference>
<keyword evidence="11" id="KW-1185">Reference proteome</keyword>
<evidence type="ECO:0000256" key="1">
    <source>
        <dbReference type="ARBA" id="ARBA00004123"/>
    </source>
</evidence>
<evidence type="ECO:0000256" key="2">
    <source>
        <dbReference type="ARBA" id="ARBA00022723"/>
    </source>
</evidence>
<feature type="region of interest" description="Disordered" evidence="7">
    <location>
        <begin position="666"/>
        <end position="707"/>
    </location>
</feature>
<name>A0AAW1XVR5_RUBAR</name>
<dbReference type="InterPro" id="IPR000182">
    <property type="entry name" value="GNAT_dom"/>
</dbReference>